<feature type="compositionally biased region" description="Basic residues" evidence="1">
    <location>
        <begin position="222"/>
        <end position="232"/>
    </location>
</feature>
<feature type="compositionally biased region" description="Basic residues" evidence="1">
    <location>
        <begin position="188"/>
        <end position="201"/>
    </location>
</feature>
<keyword evidence="3" id="KW-1185">Reference proteome</keyword>
<protein>
    <submittedName>
        <fullName evidence="2">Uncharacterized protein</fullName>
    </submittedName>
</protein>
<sequence>MTSGGPQRSAQGSVHRVEQEVDFVRSRLRHIGNRAGRVFVGQAKVDPAQLLGHREHEAVEFAGYRNGQCRSRIAEGGGVEDEMGAAAGPQPQRRVDVGRPHPCRVDDGTRADVEGSAGALVGQPHRGAGGLRCGHIGENPGPVLCRGPRDRGDQSGVVDELPVVGQQTAVEPVAPHGRRQVDNTLGRHSARARQHGSRRARQPAQHVTGQKPGAHQRPLGTPHRRQQRHQLGHRPNQVGCVARHQDSAFDCAAAGDTDIAARQVAQATVHQLGTPPTGAERQIMLFYQRHPQPPAPRRPGRCRRR</sequence>
<feature type="region of interest" description="Disordered" evidence="1">
    <location>
        <begin position="172"/>
        <end position="232"/>
    </location>
</feature>
<dbReference type="EMBL" id="AP024237">
    <property type="protein sequence ID" value="BCO35481.1"/>
    <property type="molecule type" value="Genomic_DNA"/>
</dbReference>
<proteinExistence type="predicted"/>
<organism evidence="2 3">
    <name type="scientific">Mycobacterium heckeshornense</name>
    <dbReference type="NCBI Taxonomy" id="110505"/>
    <lineage>
        <taxon>Bacteria</taxon>
        <taxon>Bacillati</taxon>
        <taxon>Actinomycetota</taxon>
        <taxon>Actinomycetes</taxon>
        <taxon>Mycobacteriales</taxon>
        <taxon>Mycobacteriaceae</taxon>
        <taxon>Mycobacterium</taxon>
    </lineage>
</organism>
<reference evidence="2 3" key="1">
    <citation type="submission" date="2020-12" db="EMBL/GenBank/DDBJ databases">
        <title>Complete genome sequence of Mycobacterium heckeshornense JCM 15655T, closely related to a pathogenic non-tuberculous mycobacterial species Mycobacterium xenopi.</title>
        <authorList>
            <person name="Yoshida M."/>
            <person name="Fukano H."/>
            <person name="Asakura T."/>
            <person name="Suzuki M."/>
            <person name="Hoshino Y."/>
        </authorList>
    </citation>
    <scope>NUCLEOTIDE SEQUENCE [LARGE SCALE GENOMIC DNA]</scope>
    <source>
        <strain evidence="2 3">JCM 15655</strain>
    </source>
</reference>
<dbReference type="AlphaFoldDB" id="A0A7R7JH44"/>
<evidence type="ECO:0000313" key="2">
    <source>
        <dbReference type="EMBL" id="BCO35481.1"/>
    </source>
</evidence>
<dbReference type="Proteomes" id="UP000595446">
    <property type="component" value="Chromosome"/>
</dbReference>
<evidence type="ECO:0000256" key="1">
    <source>
        <dbReference type="SAM" id="MobiDB-lite"/>
    </source>
</evidence>
<accession>A0A7R7JH44</accession>
<gene>
    <name evidence="2" type="ORF">MHEC_19140</name>
</gene>
<evidence type="ECO:0000313" key="3">
    <source>
        <dbReference type="Proteomes" id="UP000595446"/>
    </source>
</evidence>
<name>A0A7R7JH44_9MYCO</name>